<sequence>MSSLSPHLGPSSPDFSFSAELPGHENDRSLLIHPTQRQPFGVSLTYGGNPPAVSSLTFTVETGSTAALQTKTRVAFGVTGSPPNNNWGAVQTAPAPGTMSFSIFSPVNAGIGRYRFGIRTGGSSAPSSLLGTFVLLFNPWLQGDEVFMPNNAEREEYVLSESGVVFMGSSNSISPRGWDFGQFQPDILDICLSILDRSLNHRRDAATDLRRRNDPKYVGRVLSAMVRLLPQFVRILQQCECPLDFGVLTTVLRCFGFPARMISNFNSAHDTDQSLTVDVYYDPAGNPLNMDSDSIWNFHVWNEAWFARSDLGSTYNGWQILDATPQERSSGIFQCGPASLVAIKEGDVDLDYDCPFVYAETNADRVTWTYDTATGQKKKIYSETKSVGQFTSTKAVGSFARKDVTNDYKYPEGSTKERDVFNKARGKLNLSTLEATSRVPDAPKPDVSGKFKVKSPPEVGKDVELVLLLTNLASAARTLTANMTAWSIVYTGKVIHEVWKDSLALTLGPKEEKAYPIKISYEEYQKHLTTDNMIRATAVCHFKDGNDAVVEQDIALENPTITLKVPGQAKVGQAVKVEVVFTNPLAEVVSSCVLLAEGSDLLEKAIRKEVSTVKGKESARITFEITPKKKGTKQLVTNFSCDKFKDINTFQVIKVVD</sequence>
<dbReference type="InterPro" id="IPR036985">
    <property type="entry name" value="Transglutaminase-like_sf"/>
</dbReference>
<dbReference type="InterPro" id="IPR001102">
    <property type="entry name" value="Transglutaminase_N"/>
</dbReference>
<dbReference type="FunFam" id="2.60.40.10:FF:000171">
    <property type="entry name" value="protein-glutamine gamma-glutamyltransferase 6"/>
    <property type="match status" value="1"/>
</dbReference>
<dbReference type="GO" id="GO:0046872">
    <property type="term" value="F:metal ion binding"/>
    <property type="evidence" value="ECO:0007669"/>
    <property type="project" value="UniProtKB-KW"/>
</dbReference>
<dbReference type="Pfam" id="PF00868">
    <property type="entry name" value="Transglut_N"/>
    <property type="match status" value="1"/>
</dbReference>
<feature type="binding site" evidence="2">
    <location>
        <position position="362"/>
    </location>
    <ligand>
        <name>Ca(2+)</name>
        <dbReference type="ChEBI" id="CHEBI:29108"/>
    </ligand>
</feature>
<evidence type="ECO:0000313" key="5">
    <source>
        <dbReference type="Ensembl" id="ENSACAP00000033810.1"/>
    </source>
</evidence>
<feature type="compositionally biased region" description="Low complexity" evidence="3">
    <location>
        <begin position="1"/>
        <end position="13"/>
    </location>
</feature>
<dbReference type="InterPro" id="IPR036238">
    <property type="entry name" value="Transglutaminase_C_sf"/>
</dbReference>
<reference evidence="5" key="2">
    <citation type="submission" date="2025-08" db="UniProtKB">
        <authorList>
            <consortium name="Ensembl"/>
        </authorList>
    </citation>
    <scope>IDENTIFICATION</scope>
</reference>
<dbReference type="PANTHER" id="PTHR11590:SF36">
    <property type="entry name" value="PROTEIN-GLUTAMINE GAMMA-GLUTAMYLTRANSFERASE E"/>
    <property type="match status" value="1"/>
</dbReference>
<dbReference type="InterPro" id="IPR023608">
    <property type="entry name" value="Transglutaminase_animal"/>
</dbReference>
<dbReference type="InterPro" id="IPR050779">
    <property type="entry name" value="Transglutaminase"/>
</dbReference>
<feature type="binding site" evidence="2">
    <location>
        <position position="417"/>
    </location>
    <ligand>
        <name>Ca(2+)</name>
        <dbReference type="ChEBI" id="CHEBI:29108"/>
    </ligand>
</feature>
<reference evidence="5" key="1">
    <citation type="submission" date="2009-12" db="EMBL/GenBank/DDBJ databases">
        <title>The Genome Sequence of Anolis carolinensis (Green Anole Lizard).</title>
        <authorList>
            <consortium name="The Genome Sequencing Platform"/>
            <person name="Di Palma F."/>
            <person name="Alfoldi J."/>
            <person name="Heiman D."/>
            <person name="Young S."/>
            <person name="Grabherr M."/>
            <person name="Johnson J."/>
            <person name="Lander E.S."/>
            <person name="Lindblad-Toh K."/>
        </authorList>
    </citation>
    <scope>NUCLEOTIDE SEQUENCE [LARGE SCALE GENOMIC DNA]</scope>
    <source>
        <strain evidence="5">JBL SC #1</strain>
    </source>
</reference>
<name>A0A803TF20_ANOCA</name>
<dbReference type="GeneTree" id="ENSGT01050000244866"/>
<dbReference type="Gene3D" id="2.60.40.10">
    <property type="entry name" value="Immunoglobulins"/>
    <property type="match status" value="3"/>
</dbReference>
<protein>
    <recommendedName>
        <fullName evidence="4">Transglutaminase-like domain-containing protein</fullName>
    </recommendedName>
</protein>
<comment type="similarity">
    <text evidence="1">Belongs to the transglutaminase superfamily. Transglutaminase family.</text>
</comment>
<dbReference type="Proteomes" id="UP000001646">
    <property type="component" value="Unplaced"/>
</dbReference>
<dbReference type="InterPro" id="IPR002931">
    <property type="entry name" value="Transglutaminase-like"/>
</dbReference>
<feature type="domain" description="Transglutaminase-like" evidence="4">
    <location>
        <begin position="235"/>
        <end position="325"/>
    </location>
</feature>
<dbReference type="Pfam" id="PF01841">
    <property type="entry name" value="Transglut_core"/>
    <property type="match status" value="1"/>
</dbReference>
<proteinExistence type="inferred from homology"/>
<dbReference type="PIRSF" id="PIRSF000459">
    <property type="entry name" value="TGM_EBP42"/>
    <property type="match status" value="1"/>
</dbReference>
<accession>A0A803TF20</accession>
<feature type="binding site" evidence="2">
    <location>
        <position position="412"/>
    </location>
    <ligand>
        <name>Ca(2+)</name>
        <dbReference type="ChEBI" id="CHEBI:29108"/>
    </ligand>
</feature>
<dbReference type="InterPro" id="IPR038765">
    <property type="entry name" value="Papain-like_cys_pep_sf"/>
</dbReference>
<dbReference type="InterPro" id="IPR008958">
    <property type="entry name" value="Transglutaminase_C"/>
</dbReference>
<evidence type="ECO:0000256" key="1">
    <source>
        <dbReference type="ARBA" id="ARBA00005968"/>
    </source>
</evidence>
<evidence type="ECO:0000313" key="6">
    <source>
        <dbReference type="Proteomes" id="UP000001646"/>
    </source>
</evidence>
<dbReference type="Gene3D" id="3.90.260.10">
    <property type="entry name" value="Transglutaminase-like"/>
    <property type="match status" value="2"/>
</dbReference>
<dbReference type="GO" id="GO:0003810">
    <property type="term" value="F:protein-glutamine gamma-glutamyltransferase activity"/>
    <property type="evidence" value="ECO:0007669"/>
    <property type="project" value="InterPro"/>
</dbReference>
<reference evidence="5" key="3">
    <citation type="submission" date="2025-09" db="UniProtKB">
        <authorList>
            <consortium name="Ensembl"/>
        </authorList>
    </citation>
    <scope>IDENTIFICATION</scope>
</reference>
<dbReference type="InterPro" id="IPR014756">
    <property type="entry name" value="Ig_E-set"/>
</dbReference>
<evidence type="ECO:0000256" key="3">
    <source>
        <dbReference type="SAM" id="MobiDB-lite"/>
    </source>
</evidence>
<dbReference type="AlphaFoldDB" id="A0A803TF20"/>
<dbReference type="PANTHER" id="PTHR11590">
    <property type="entry name" value="PROTEIN-GLUTAMINE GAMMA-GLUTAMYLTRANSFERASE"/>
    <property type="match status" value="1"/>
</dbReference>
<feature type="binding site" evidence="2">
    <location>
        <position position="364"/>
    </location>
    <ligand>
        <name>Ca(2+)</name>
        <dbReference type="ChEBI" id="CHEBI:29108"/>
    </ligand>
</feature>
<dbReference type="Pfam" id="PF00927">
    <property type="entry name" value="Transglut_C"/>
    <property type="match status" value="2"/>
</dbReference>
<dbReference type="FunFam" id="2.60.40.10:FF:000090">
    <property type="entry name" value="Protein-glutamine gamma-glutamyltransferase 2"/>
    <property type="match status" value="1"/>
</dbReference>
<keyword evidence="2" id="KW-0479">Metal-binding</keyword>
<dbReference type="Bgee" id="ENSACAG00000011612">
    <property type="expression patterns" value="Expressed in lung and 3 other cell types or tissues"/>
</dbReference>
<dbReference type="SUPFAM" id="SSF54001">
    <property type="entry name" value="Cysteine proteinases"/>
    <property type="match status" value="1"/>
</dbReference>
<evidence type="ECO:0000259" key="4">
    <source>
        <dbReference type="SMART" id="SM00460"/>
    </source>
</evidence>
<keyword evidence="6" id="KW-1185">Reference proteome</keyword>
<dbReference type="Ensembl" id="ENSACAT00000039885.1">
    <property type="protein sequence ID" value="ENSACAP00000033810.1"/>
    <property type="gene ID" value="ENSACAG00000011612.4"/>
</dbReference>
<comment type="cofactor">
    <cofactor evidence="2">
        <name>Ca(2+)</name>
        <dbReference type="ChEBI" id="CHEBI:29108"/>
    </cofactor>
    <text evidence="2">Binds 1 Ca(2+) ion per subunit.</text>
</comment>
<dbReference type="SMART" id="SM00460">
    <property type="entry name" value="TGc"/>
    <property type="match status" value="1"/>
</dbReference>
<dbReference type="SUPFAM" id="SSF81296">
    <property type="entry name" value="E set domains"/>
    <property type="match status" value="1"/>
</dbReference>
<feature type="region of interest" description="Disordered" evidence="3">
    <location>
        <begin position="1"/>
        <end position="20"/>
    </location>
</feature>
<organism evidence="5 6">
    <name type="scientific">Anolis carolinensis</name>
    <name type="common">Green anole</name>
    <name type="synonym">American chameleon</name>
    <dbReference type="NCBI Taxonomy" id="28377"/>
    <lineage>
        <taxon>Eukaryota</taxon>
        <taxon>Metazoa</taxon>
        <taxon>Chordata</taxon>
        <taxon>Craniata</taxon>
        <taxon>Vertebrata</taxon>
        <taxon>Euteleostomi</taxon>
        <taxon>Lepidosauria</taxon>
        <taxon>Squamata</taxon>
        <taxon>Bifurcata</taxon>
        <taxon>Unidentata</taxon>
        <taxon>Episquamata</taxon>
        <taxon>Toxicofera</taxon>
        <taxon>Iguania</taxon>
        <taxon>Dactyloidae</taxon>
        <taxon>Anolis</taxon>
    </lineage>
</organism>
<keyword evidence="2" id="KW-0106">Calcium</keyword>
<evidence type="ECO:0000256" key="2">
    <source>
        <dbReference type="PIRSR" id="PIRSR000459-2"/>
    </source>
</evidence>
<dbReference type="SUPFAM" id="SSF49309">
    <property type="entry name" value="Transglutaminase, two C-terminal domains"/>
    <property type="match status" value="2"/>
</dbReference>
<dbReference type="InterPro" id="IPR013783">
    <property type="entry name" value="Ig-like_fold"/>
</dbReference>